<sequence length="138" mass="15808">MKRIGLILLINGFVSLFCFGQKTDTTIYIHPDIEPTFKYDTCTSLTSSVKEYFVDNYKMPKILLDNGYVGKVYVEFVIEKDGSLSNIKLAQGIDEPLDKTVIETVESMQKWTPGINNEKTVRTMFVLPISIHWLYGKE</sequence>
<dbReference type="PANTHER" id="PTHR33446:SF2">
    <property type="entry name" value="PROTEIN TONB"/>
    <property type="match status" value="1"/>
</dbReference>
<dbReference type="Proteomes" id="UP000396862">
    <property type="component" value="Unassembled WGS sequence"/>
</dbReference>
<keyword evidence="3" id="KW-0813">Transport</keyword>
<gene>
    <name evidence="11" type="ORF">JCM18694_32470</name>
</gene>
<evidence type="ECO:0000256" key="7">
    <source>
        <dbReference type="ARBA" id="ARBA00022927"/>
    </source>
</evidence>
<feature type="domain" description="TonB C-terminal" evidence="10">
    <location>
        <begin position="60"/>
        <end position="129"/>
    </location>
</feature>
<dbReference type="SUPFAM" id="SSF74653">
    <property type="entry name" value="TolA/TonB C-terminal domain"/>
    <property type="match status" value="1"/>
</dbReference>
<dbReference type="Gene3D" id="3.30.1150.10">
    <property type="match status" value="1"/>
</dbReference>
<keyword evidence="8" id="KW-1133">Transmembrane helix</keyword>
<evidence type="ECO:0000256" key="2">
    <source>
        <dbReference type="ARBA" id="ARBA00006555"/>
    </source>
</evidence>
<keyword evidence="7" id="KW-0653">Protein transport</keyword>
<reference evidence="11 12" key="1">
    <citation type="submission" date="2019-10" db="EMBL/GenBank/DDBJ databases">
        <title>Prolixibacter strains distinguished by the presence of nitrate reductase genes were adept at nitrate-dependent anaerobic corrosion of metallic iron and carbon steel.</title>
        <authorList>
            <person name="Iino T."/>
            <person name="Shono N."/>
            <person name="Ito K."/>
            <person name="Nakamura R."/>
            <person name="Sueoka K."/>
            <person name="Harayama S."/>
            <person name="Ohkuma M."/>
        </authorList>
    </citation>
    <scope>NUCLEOTIDE SEQUENCE [LARGE SCALE GENOMIC DNA]</scope>
    <source>
        <strain evidence="11 12">MIC1-1</strain>
    </source>
</reference>
<keyword evidence="6" id="KW-0812">Transmembrane</keyword>
<dbReference type="PANTHER" id="PTHR33446">
    <property type="entry name" value="PROTEIN TONB-RELATED"/>
    <property type="match status" value="1"/>
</dbReference>
<comment type="similarity">
    <text evidence="2">Belongs to the TonB family.</text>
</comment>
<evidence type="ECO:0000256" key="8">
    <source>
        <dbReference type="ARBA" id="ARBA00022989"/>
    </source>
</evidence>
<keyword evidence="4" id="KW-1003">Cell membrane</keyword>
<evidence type="ECO:0000313" key="11">
    <source>
        <dbReference type="EMBL" id="GET23001.1"/>
    </source>
</evidence>
<evidence type="ECO:0000313" key="12">
    <source>
        <dbReference type="Proteomes" id="UP000396862"/>
    </source>
</evidence>
<proteinExistence type="inferred from homology"/>
<evidence type="ECO:0000256" key="1">
    <source>
        <dbReference type="ARBA" id="ARBA00004383"/>
    </source>
</evidence>
<accession>A0ABQ0ZNK6</accession>
<evidence type="ECO:0000256" key="9">
    <source>
        <dbReference type="ARBA" id="ARBA00023136"/>
    </source>
</evidence>
<keyword evidence="5" id="KW-0997">Cell inner membrane</keyword>
<keyword evidence="9" id="KW-0472">Membrane</keyword>
<dbReference type="InterPro" id="IPR037682">
    <property type="entry name" value="TonB_C"/>
</dbReference>
<dbReference type="NCBIfam" id="TIGR01352">
    <property type="entry name" value="tonB_Cterm"/>
    <property type="match status" value="1"/>
</dbReference>
<keyword evidence="12" id="KW-1185">Reference proteome</keyword>
<comment type="subcellular location">
    <subcellularLocation>
        <location evidence="1">Cell inner membrane</location>
        <topology evidence="1">Single-pass membrane protein</topology>
        <orientation evidence="1">Periplasmic side</orientation>
    </subcellularLocation>
</comment>
<dbReference type="Pfam" id="PF03544">
    <property type="entry name" value="TonB_C"/>
    <property type="match status" value="1"/>
</dbReference>
<dbReference type="InterPro" id="IPR006260">
    <property type="entry name" value="TonB/TolA_C"/>
</dbReference>
<dbReference type="RefSeq" id="WP_153637059.1">
    <property type="nucleotide sequence ID" value="NZ_BLAU01000001.1"/>
</dbReference>
<dbReference type="EMBL" id="BLAU01000001">
    <property type="protein sequence ID" value="GET23001.1"/>
    <property type="molecule type" value="Genomic_DNA"/>
</dbReference>
<evidence type="ECO:0000256" key="6">
    <source>
        <dbReference type="ARBA" id="ARBA00022692"/>
    </source>
</evidence>
<evidence type="ECO:0000256" key="4">
    <source>
        <dbReference type="ARBA" id="ARBA00022475"/>
    </source>
</evidence>
<evidence type="ECO:0000256" key="3">
    <source>
        <dbReference type="ARBA" id="ARBA00022448"/>
    </source>
</evidence>
<dbReference type="InterPro" id="IPR051045">
    <property type="entry name" value="TonB-dependent_transducer"/>
</dbReference>
<evidence type="ECO:0000259" key="10">
    <source>
        <dbReference type="Pfam" id="PF03544"/>
    </source>
</evidence>
<comment type="caution">
    <text evidence="11">The sequence shown here is derived from an EMBL/GenBank/DDBJ whole genome shotgun (WGS) entry which is preliminary data.</text>
</comment>
<evidence type="ECO:0000256" key="5">
    <source>
        <dbReference type="ARBA" id="ARBA00022519"/>
    </source>
</evidence>
<organism evidence="11 12">
    <name type="scientific">Prolixibacter denitrificans</name>
    <dbReference type="NCBI Taxonomy" id="1541063"/>
    <lineage>
        <taxon>Bacteria</taxon>
        <taxon>Pseudomonadati</taxon>
        <taxon>Bacteroidota</taxon>
        <taxon>Bacteroidia</taxon>
        <taxon>Marinilabiliales</taxon>
        <taxon>Prolixibacteraceae</taxon>
        <taxon>Prolixibacter</taxon>
    </lineage>
</organism>
<protein>
    <recommendedName>
        <fullName evidence="10">TonB C-terminal domain-containing protein</fullName>
    </recommendedName>
</protein>
<name>A0ABQ0ZNK6_9BACT</name>